<dbReference type="InterPro" id="IPR029068">
    <property type="entry name" value="Glyas_Bleomycin-R_OHBP_Dase"/>
</dbReference>
<dbReference type="Proteomes" id="UP000183987">
    <property type="component" value="Unassembled WGS sequence"/>
</dbReference>
<dbReference type="RefSeq" id="WP_342742696.1">
    <property type="nucleotide sequence ID" value="NZ_FQUE01000003.1"/>
</dbReference>
<sequence>MPSIFDHVTLGISDLMSARRFYDAVMGALGLPMLWSNDRMLTYGAGGEDFGLQLDAGAPRHGTHVAFRAPDRATVDRFHASALAAGGTDAGAPGLRPEYAVTYYAAFVRDPDGNRIEAVCHLPQPDA</sequence>
<proteinExistence type="predicted"/>
<keyword evidence="2" id="KW-0560">Oxidoreductase</keyword>
<dbReference type="PANTHER" id="PTHR35006">
    <property type="entry name" value="GLYOXALASE FAMILY PROTEIN (AFU_ORTHOLOGUE AFUA_5G14830)"/>
    <property type="match status" value="1"/>
</dbReference>
<evidence type="ECO:0000259" key="1">
    <source>
        <dbReference type="PROSITE" id="PS51819"/>
    </source>
</evidence>
<dbReference type="Gene3D" id="3.10.180.10">
    <property type="entry name" value="2,3-Dihydroxybiphenyl 1,2-Dioxygenase, domain 1"/>
    <property type="match status" value="1"/>
</dbReference>
<dbReference type="GO" id="GO:0051213">
    <property type="term" value="F:dioxygenase activity"/>
    <property type="evidence" value="ECO:0007669"/>
    <property type="project" value="UniProtKB-KW"/>
</dbReference>
<evidence type="ECO:0000313" key="2">
    <source>
        <dbReference type="EMBL" id="SHF03458.1"/>
    </source>
</evidence>
<dbReference type="PROSITE" id="PS51819">
    <property type="entry name" value="VOC"/>
    <property type="match status" value="1"/>
</dbReference>
<dbReference type="InterPro" id="IPR037523">
    <property type="entry name" value="VOC_core"/>
</dbReference>
<dbReference type="CDD" id="cd07262">
    <property type="entry name" value="VOC_like"/>
    <property type="match status" value="1"/>
</dbReference>
<protein>
    <submittedName>
        <fullName evidence="2">Glyoxalase/Bleomycin resistance protein/Dioxygenase superfamily protein</fullName>
    </submittedName>
</protein>
<dbReference type="STRING" id="366533.SAMN05444339_10373"/>
<organism evidence="2 3">
    <name type="scientific">Loktanella atrilutea</name>
    <dbReference type="NCBI Taxonomy" id="366533"/>
    <lineage>
        <taxon>Bacteria</taxon>
        <taxon>Pseudomonadati</taxon>
        <taxon>Pseudomonadota</taxon>
        <taxon>Alphaproteobacteria</taxon>
        <taxon>Rhodobacterales</taxon>
        <taxon>Roseobacteraceae</taxon>
        <taxon>Loktanella</taxon>
    </lineage>
</organism>
<dbReference type="Pfam" id="PF00903">
    <property type="entry name" value="Glyoxalase"/>
    <property type="match status" value="1"/>
</dbReference>
<keyword evidence="2" id="KW-0223">Dioxygenase</keyword>
<feature type="domain" description="VOC" evidence="1">
    <location>
        <begin position="4"/>
        <end position="121"/>
    </location>
</feature>
<name>A0A1M4YCW0_LOKAT</name>
<gene>
    <name evidence="2" type="ORF">SAMN05444339_10373</name>
</gene>
<dbReference type="EMBL" id="FQUE01000003">
    <property type="protein sequence ID" value="SHF03458.1"/>
    <property type="molecule type" value="Genomic_DNA"/>
</dbReference>
<accession>A0A1M4YCW0</accession>
<dbReference type="InterPro" id="IPR004360">
    <property type="entry name" value="Glyas_Fos-R_dOase_dom"/>
</dbReference>
<reference evidence="3" key="1">
    <citation type="submission" date="2016-11" db="EMBL/GenBank/DDBJ databases">
        <authorList>
            <person name="Varghese N."/>
            <person name="Submissions S."/>
        </authorList>
    </citation>
    <scope>NUCLEOTIDE SEQUENCE [LARGE SCALE GENOMIC DNA]</scope>
    <source>
        <strain evidence="3">DSM 29326</strain>
    </source>
</reference>
<dbReference type="AlphaFoldDB" id="A0A1M4YCW0"/>
<dbReference type="SUPFAM" id="SSF54593">
    <property type="entry name" value="Glyoxalase/Bleomycin resistance protein/Dihydroxybiphenyl dioxygenase"/>
    <property type="match status" value="1"/>
</dbReference>
<keyword evidence="3" id="KW-1185">Reference proteome</keyword>
<evidence type="ECO:0000313" key="3">
    <source>
        <dbReference type="Proteomes" id="UP000183987"/>
    </source>
</evidence>
<dbReference type="PANTHER" id="PTHR35006:SF4">
    <property type="entry name" value="BLR7706 PROTEIN"/>
    <property type="match status" value="1"/>
</dbReference>